<dbReference type="FunFam" id="3.20.20.330:FF:000002">
    <property type="entry name" value="Homocysteine S-methyltransferase"/>
    <property type="match status" value="1"/>
</dbReference>
<gene>
    <name evidence="9" type="ORF">FD20_GL000343</name>
</gene>
<dbReference type="PROSITE" id="PS50970">
    <property type="entry name" value="HCY"/>
    <property type="match status" value="1"/>
</dbReference>
<feature type="binding site" evidence="6 7">
    <location>
        <position position="297"/>
    </location>
    <ligand>
        <name>Zn(2+)</name>
        <dbReference type="ChEBI" id="CHEBI:29105"/>
    </ligand>
</feature>
<dbReference type="Gene3D" id="3.20.20.330">
    <property type="entry name" value="Homocysteine-binding-like domain"/>
    <property type="match status" value="1"/>
</dbReference>
<keyword evidence="1 7" id="KW-0489">Methyltransferase</keyword>
<dbReference type="EMBL" id="AZEG01000011">
    <property type="protein sequence ID" value="KRL37467.1"/>
    <property type="molecule type" value="Genomic_DNA"/>
</dbReference>
<evidence type="ECO:0000256" key="6">
    <source>
        <dbReference type="PIRSR" id="PIRSR037505-2"/>
    </source>
</evidence>
<dbReference type="PATRIC" id="fig|1423812.3.peg.351"/>
<dbReference type="PIRSF" id="PIRSF037505">
    <property type="entry name" value="Betaine_HMT"/>
    <property type="match status" value="1"/>
</dbReference>
<dbReference type="GO" id="GO:0008898">
    <property type="term" value="F:S-adenosylmethionine-homocysteine S-methyltransferase activity"/>
    <property type="evidence" value="ECO:0007669"/>
    <property type="project" value="TreeGrafter"/>
</dbReference>
<feature type="binding site" evidence="6 7">
    <location>
        <position position="298"/>
    </location>
    <ligand>
        <name>Zn(2+)</name>
        <dbReference type="ChEBI" id="CHEBI:29105"/>
    </ligand>
</feature>
<dbReference type="InterPro" id="IPR003726">
    <property type="entry name" value="HCY_dom"/>
</dbReference>
<evidence type="ECO:0000259" key="8">
    <source>
        <dbReference type="PROSITE" id="PS50970"/>
    </source>
</evidence>
<evidence type="ECO:0000256" key="3">
    <source>
        <dbReference type="ARBA" id="ARBA00022723"/>
    </source>
</evidence>
<dbReference type="GO" id="GO:0032259">
    <property type="term" value="P:methylation"/>
    <property type="evidence" value="ECO:0007669"/>
    <property type="project" value="UniProtKB-KW"/>
</dbReference>
<protein>
    <recommendedName>
        <fullName evidence="5">S-methylmethionine:homocysteine methyltransferase</fullName>
    </recommendedName>
</protein>
<dbReference type="SUPFAM" id="SSF82282">
    <property type="entry name" value="Homocysteine S-methyltransferase"/>
    <property type="match status" value="1"/>
</dbReference>
<name>A0A0R1Q881_9LACO</name>
<keyword evidence="4 6" id="KW-0862">Zinc</keyword>
<evidence type="ECO:0000313" key="10">
    <source>
        <dbReference type="Proteomes" id="UP000051155"/>
    </source>
</evidence>
<dbReference type="InterPro" id="IPR051486">
    <property type="entry name" value="Hcy_S-methyltransferase"/>
</dbReference>
<dbReference type="AlphaFoldDB" id="A0A0R1Q881"/>
<dbReference type="GO" id="GO:0009086">
    <property type="term" value="P:methionine biosynthetic process"/>
    <property type="evidence" value="ECO:0007669"/>
    <property type="project" value="InterPro"/>
</dbReference>
<dbReference type="OrthoDB" id="9803687at2"/>
<dbReference type="InterPro" id="IPR036589">
    <property type="entry name" value="HCY_dom_sf"/>
</dbReference>
<evidence type="ECO:0000313" key="9">
    <source>
        <dbReference type="EMBL" id="KRL37467.1"/>
    </source>
</evidence>
<evidence type="ECO:0000256" key="2">
    <source>
        <dbReference type="ARBA" id="ARBA00022679"/>
    </source>
</evidence>
<dbReference type="InterPro" id="IPR017226">
    <property type="entry name" value="BHMT-like"/>
</dbReference>
<sequence length="314" mass="34575">MNPIAESLKNKKILVVDGAMATELEKKGIDTSNDLWSANALINAPQKITEVHRSYFEAGADIAITNTYQANVAAFEKNGLSHIQSEELVVQAVRCAQKARAAFYSSLTTQKKAERVYPLIAGSVGPYGAYLADGSEYTGNYSLTEDEYQSFHYSRLVLLAKAGVDFFAIETQPNFAETKALVNLLVEKFPKQSAWISFSIKDSGHLCDGTSVDEAIKYFEKYEQIAAIGINCIALEKVEAAVKNIKKETNKPIVVYPNNGDRYDPQTKTWKANPNSATFSEMVPLWRAAGARLIGGCCRSTPYDIKEISTTVKV</sequence>
<feature type="binding site" evidence="6 7">
    <location>
        <position position="232"/>
    </location>
    <ligand>
        <name>Zn(2+)</name>
        <dbReference type="ChEBI" id="CHEBI:29105"/>
    </ligand>
</feature>
<dbReference type="PANTHER" id="PTHR46015">
    <property type="entry name" value="ZGC:172121"/>
    <property type="match status" value="1"/>
</dbReference>
<evidence type="ECO:0000256" key="5">
    <source>
        <dbReference type="ARBA" id="ARBA00076752"/>
    </source>
</evidence>
<dbReference type="Proteomes" id="UP000051155">
    <property type="component" value="Unassembled WGS sequence"/>
</dbReference>
<dbReference type="STRING" id="1423812.FD20_GL000343"/>
<dbReference type="Pfam" id="PF02574">
    <property type="entry name" value="S-methyl_trans"/>
    <property type="match status" value="1"/>
</dbReference>
<keyword evidence="2 7" id="KW-0808">Transferase</keyword>
<evidence type="ECO:0000256" key="1">
    <source>
        <dbReference type="ARBA" id="ARBA00022603"/>
    </source>
</evidence>
<proteinExistence type="predicted"/>
<reference evidence="9 10" key="1">
    <citation type="journal article" date="2015" name="Genome Announc.">
        <title>Expanding the biotechnology potential of lactobacilli through comparative genomics of 213 strains and associated genera.</title>
        <authorList>
            <person name="Sun Z."/>
            <person name="Harris H.M."/>
            <person name="McCann A."/>
            <person name="Guo C."/>
            <person name="Argimon S."/>
            <person name="Zhang W."/>
            <person name="Yang X."/>
            <person name="Jeffery I.B."/>
            <person name="Cooney J.C."/>
            <person name="Kagawa T.F."/>
            <person name="Liu W."/>
            <person name="Song Y."/>
            <person name="Salvetti E."/>
            <person name="Wrobel A."/>
            <person name="Rasinkangas P."/>
            <person name="Parkhill J."/>
            <person name="Rea M.C."/>
            <person name="O'Sullivan O."/>
            <person name="Ritari J."/>
            <person name="Douillard F.P."/>
            <person name="Paul Ross R."/>
            <person name="Yang R."/>
            <person name="Briner A.E."/>
            <person name="Felis G.E."/>
            <person name="de Vos W.M."/>
            <person name="Barrangou R."/>
            <person name="Klaenhammer T.R."/>
            <person name="Caufield P.W."/>
            <person name="Cui Y."/>
            <person name="Zhang H."/>
            <person name="O'Toole P.W."/>
        </authorList>
    </citation>
    <scope>NUCLEOTIDE SEQUENCE [LARGE SCALE GENOMIC DNA]</scope>
    <source>
        <strain evidence="9 10">DSM 19971</strain>
    </source>
</reference>
<dbReference type="NCBIfam" id="NF007020">
    <property type="entry name" value="PRK09485.1"/>
    <property type="match status" value="1"/>
</dbReference>
<dbReference type="PANTHER" id="PTHR46015:SF1">
    <property type="entry name" value="HOMOCYSTEINE S-METHYLTRANSFERASE-LIKE ISOFORM 1"/>
    <property type="match status" value="1"/>
</dbReference>
<dbReference type="GO" id="GO:0008270">
    <property type="term" value="F:zinc ion binding"/>
    <property type="evidence" value="ECO:0007669"/>
    <property type="project" value="InterPro"/>
</dbReference>
<dbReference type="GO" id="GO:0033528">
    <property type="term" value="P:S-methylmethionine cycle"/>
    <property type="evidence" value="ECO:0007669"/>
    <property type="project" value="TreeGrafter"/>
</dbReference>
<comment type="caution">
    <text evidence="9">The sequence shown here is derived from an EMBL/GenBank/DDBJ whole genome shotgun (WGS) entry which is preliminary data.</text>
</comment>
<keyword evidence="3 6" id="KW-0479">Metal-binding</keyword>
<accession>A0A0R1Q881</accession>
<keyword evidence="10" id="KW-1185">Reference proteome</keyword>
<feature type="domain" description="Hcy-binding" evidence="8">
    <location>
        <begin position="2"/>
        <end position="312"/>
    </location>
</feature>
<organism evidence="9 10">
    <name type="scientific">Liquorilactobacillus uvarum DSM 19971</name>
    <dbReference type="NCBI Taxonomy" id="1423812"/>
    <lineage>
        <taxon>Bacteria</taxon>
        <taxon>Bacillati</taxon>
        <taxon>Bacillota</taxon>
        <taxon>Bacilli</taxon>
        <taxon>Lactobacillales</taxon>
        <taxon>Lactobacillaceae</taxon>
        <taxon>Liquorilactobacillus</taxon>
    </lineage>
</organism>
<dbReference type="RefSeq" id="WP_057737032.1">
    <property type="nucleotide sequence ID" value="NZ_AZEG01000011.1"/>
</dbReference>
<evidence type="ECO:0000256" key="7">
    <source>
        <dbReference type="PROSITE-ProRule" id="PRU00333"/>
    </source>
</evidence>
<evidence type="ECO:0000256" key="4">
    <source>
        <dbReference type="ARBA" id="ARBA00022833"/>
    </source>
</evidence>
<comment type="cofactor">
    <cofactor evidence="6">
        <name>Zn(2+)</name>
        <dbReference type="ChEBI" id="CHEBI:29105"/>
    </cofactor>
    <text evidence="6">Binds 1 zinc ion per subunit.</text>
</comment>